<dbReference type="AlphaFoldDB" id="A0AAW1Q820"/>
<name>A0AAW1Q820_9CHLO</name>
<keyword evidence="2" id="KW-1185">Reference proteome</keyword>
<reference evidence="1 2" key="1">
    <citation type="journal article" date="2024" name="Nat. Commun.">
        <title>Phylogenomics reveals the evolutionary origins of lichenization in chlorophyte algae.</title>
        <authorList>
            <person name="Puginier C."/>
            <person name="Libourel C."/>
            <person name="Otte J."/>
            <person name="Skaloud P."/>
            <person name="Haon M."/>
            <person name="Grisel S."/>
            <person name="Petersen M."/>
            <person name="Berrin J.G."/>
            <person name="Delaux P.M."/>
            <person name="Dal Grande F."/>
            <person name="Keller J."/>
        </authorList>
    </citation>
    <scope>NUCLEOTIDE SEQUENCE [LARGE SCALE GENOMIC DNA]</scope>
    <source>
        <strain evidence="1 2">SAG 2043</strain>
    </source>
</reference>
<dbReference type="EMBL" id="JALJOR010000004">
    <property type="protein sequence ID" value="KAK9818106.1"/>
    <property type="molecule type" value="Genomic_DNA"/>
</dbReference>
<accession>A0AAW1Q820</accession>
<evidence type="ECO:0000313" key="1">
    <source>
        <dbReference type="EMBL" id="KAK9818106.1"/>
    </source>
</evidence>
<proteinExistence type="predicted"/>
<sequence length="394" mass="43903">MYPSLASGVPGLCLRSPPTAYIAQLWPGQLTCSGTHRRLLRMHQLKASRQGGEPTLGRSRREVTLSSLALLSLPDLVRHEGQLWLDELDFYRRRARAFVETKQSQAPSPEPGPLLDEQLALALLTLPLQVLDTSTDPVFMQWSRQRYNDETHKLRAREQRAFRSAGACGGCGSADPGGDLRPANLRDRDWVDFLSYVQFKAIAQQLQPTRPDDRSAEAVSRLQARLGQALLRVVAQLACPAQRAALQSNSSDLDDIRAGVCAVLDCFQSAGFMTATALLQCGISDDDFENHEVWASGEPAFLKYWLKQPVTLRSGRALLQEHGFDQAFIACTLRAFLAQSGVEAFRWQEFRGYPDTAIVLQQCTLRRMQPVQGVTTALRQPYKLFEPDPGGQCY</sequence>
<evidence type="ECO:0000313" key="2">
    <source>
        <dbReference type="Proteomes" id="UP001489004"/>
    </source>
</evidence>
<organism evidence="1 2">
    <name type="scientific">[Myrmecia] bisecta</name>
    <dbReference type="NCBI Taxonomy" id="41462"/>
    <lineage>
        <taxon>Eukaryota</taxon>
        <taxon>Viridiplantae</taxon>
        <taxon>Chlorophyta</taxon>
        <taxon>core chlorophytes</taxon>
        <taxon>Trebouxiophyceae</taxon>
        <taxon>Trebouxiales</taxon>
        <taxon>Trebouxiaceae</taxon>
        <taxon>Myrmecia</taxon>
    </lineage>
</organism>
<protein>
    <submittedName>
        <fullName evidence="1">Uncharacterized protein</fullName>
    </submittedName>
</protein>
<comment type="caution">
    <text evidence="1">The sequence shown here is derived from an EMBL/GenBank/DDBJ whole genome shotgun (WGS) entry which is preliminary data.</text>
</comment>
<dbReference type="Proteomes" id="UP001489004">
    <property type="component" value="Unassembled WGS sequence"/>
</dbReference>
<gene>
    <name evidence="1" type="ORF">WJX72_007250</name>
</gene>